<dbReference type="Gene3D" id="3.40.50.1820">
    <property type="entry name" value="alpha/beta hydrolase"/>
    <property type="match status" value="1"/>
</dbReference>
<reference evidence="2 3" key="1">
    <citation type="journal article" date="2012" name="BMC Genomics">
        <title>Tools to kill: Genome of one of the most destructive plant pathogenic fungi Macrophomina phaseolina.</title>
        <authorList>
            <person name="Islam M.S."/>
            <person name="Haque M.S."/>
            <person name="Islam M.M."/>
            <person name="Emdad E.M."/>
            <person name="Halim A."/>
            <person name="Hossen Q.M.M."/>
            <person name="Hossain M.Z."/>
            <person name="Ahmed B."/>
            <person name="Rahim S."/>
            <person name="Rahman M.S."/>
            <person name="Alam M.M."/>
            <person name="Hou S."/>
            <person name="Wan X."/>
            <person name="Saito J.A."/>
            <person name="Alam M."/>
        </authorList>
    </citation>
    <scope>NUCLEOTIDE SEQUENCE [LARGE SCALE GENOMIC DNA]</scope>
    <source>
        <strain evidence="2 3">MS6</strain>
    </source>
</reference>
<gene>
    <name evidence="2" type="ORF">MPH_12489</name>
</gene>
<comment type="caution">
    <text evidence="2">The sequence shown here is derived from an EMBL/GenBank/DDBJ whole genome shotgun (WGS) entry which is preliminary data.</text>
</comment>
<dbReference type="Proteomes" id="UP000007129">
    <property type="component" value="Unassembled WGS sequence"/>
</dbReference>
<dbReference type="eggNOG" id="ENOG502S3GI">
    <property type="taxonomic scope" value="Eukaryota"/>
</dbReference>
<sequence length="175" mass="19362">MNDKNPAQVQFAPRFQQKPSTPLVLIHDGGGTTFSYFTLGSLRRSVWAIHNPNFFTAEQWEGGMDEMARHYIGLMYDAGISGTILLGGRWRHSSFPPKPYLIYLFQDGRLAAFSRSPLPARSLRMKTPGSLCRGSSSSIHPSTRPGPKCPTRQLRRTCQASLTLSSNLSTTAKGC</sequence>
<dbReference type="SUPFAM" id="SSF53474">
    <property type="entry name" value="alpha/beta-Hydrolases"/>
    <property type="match status" value="1"/>
</dbReference>
<evidence type="ECO:0000313" key="2">
    <source>
        <dbReference type="EMBL" id="EKG10390.1"/>
    </source>
</evidence>
<name>K2S0Y6_MACPH</name>
<evidence type="ECO:0000256" key="1">
    <source>
        <dbReference type="SAM" id="MobiDB-lite"/>
    </source>
</evidence>
<dbReference type="EMBL" id="AHHD01000518">
    <property type="protein sequence ID" value="EKG10390.1"/>
    <property type="molecule type" value="Genomic_DNA"/>
</dbReference>
<accession>K2S0Y6</accession>
<dbReference type="InterPro" id="IPR029058">
    <property type="entry name" value="AB_hydrolase_fold"/>
</dbReference>
<dbReference type="VEuPathDB" id="FungiDB:MPH_12489"/>
<protein>
    <submittedName>
        <fullName evidence="2">Uncharacterized protein</fullName>
    </submittedName>
</protein>
<dbReference type="InParanoid" id="K2S0Y6"/>
<dbReference type="OrthoDB" id="10253869at2759"/>
<dbReference type="HOGENOM" id="CLU_1532885_0_0_1"/>
<organism evidence="2 3">
    <name type="scientific">Macrophomina phaseolina (strain MS6)</name>
    <name type="common">Charcoal rot fungus</name>
    <dbReference type="NCBI Taxonomy" id="1126212"/>
    <lineage>
        <taxon>Eukaryota</taxon>
        <taxon>Fungi</taxon>
        <taxon>Dikarya</taxon>
        <taxon>Ascomycota</taxon>
        <taxon>Pezizomycotina</taxon>
        <taxon>Dothideomycetes</taxon>
        <taxon>Dothideomycetes incertae sedis</taxon>
        <taxon>Botryosphaeriales</taxon>
        <taxon>Botryosphaeriaceae</taxon>
        <taxon>Macrophomina</taxon>
    </lineage>
</organism>
<dbReference type="AlphaFoldDB" id="K2S0Y6"/>
<evidence type="ECO:0000313" key="3">
    <source>
        <dbReference type="Proteomes" id="UP000007129"/>
    </source>
</evidence>
<proteinExistence type="predicted"/>
<feature type="region of interest" description="Disordered" evidence="1">
    <location>
        <begin position="131"/>
        <end position="152"/>
    </location>
</feature>